<keyword evidence="2" id="KW-1185">Reference proteome</keyword>
<reference evidence="1 2" key="1">
    <citation type="journal article" date="2023" name="Sci. Data">
        <title>Genome assembly of the Korean intertidal mud-creeper Batillaria attramentaria.</title>
        <authorList>
            <person name="Patra A.K."/>
            <person name="Ho P.T."/>
            <person name="Jun S."/>
            <person name="Lee S.J."/>
            <person name="Kim Y."/>
            <person name="Won Y.J."/>
        </authorList>
    </citation>
    <scope>NUCLEOTIDE SEQUENCE [LARGE SCALE GENOMIC DNA]</scope>
    <source>
        <strain evidence="1">Wonlab-2016</strain>
    </source>
</reference>
<dbReference type="Proteomes" id="UP001519460">
    <property type="component" value="Unassembled WGS sequence"/>
</dbReference>
<evidence type="ECO:0008006" key="3">
    <source>
        <dbReference type="Google" id="ProtNLM"/>
    </source>
</evidence>
<evidence type="ECO:0000313" key="2">
    <source>
        <dbReference type="Proteomes" id="UP001519460"/>
    </source>
</evidence>
<accession>A0ABD0KU85</accession>
<dbReference type="SUPFAM" id="SSF56219">
    <property type="entry name" value="DNase I-like"/>
    <property type="match status" value="1"/>
</dbReference>
<sequence>MQNALADVVATVGACSIVLCGDLNSRTANVSCSSVSVDENGLENLVYEKDRHSQDAKLNTFGEKLLELCSVFDLQILNGLLDAASGSFTYVCHNGASVVDYFLVSDDLLGTSSVMTVGDCHVSRHFPLELSVKVGSPVHLEYGDVNDTARKECYGKVFWRNDQQDCFLDKLSEFGFCDGLETLMSDQTFDTNEVVDRISSRPSCRCRTF</sequence>
<name>A0ABD0KU85_9CAEN</name>
<protein>
    <recommendedName>
        <fullName evidence="3">Endonuclease/exonuclease/phosphatase domain-containing protein</fullName>
    </recommendedName>
</protein>
<dbReference type="EMBL" id="JACVVK020000123">
    <property type="protein sequence ID" value="KAK7490725.1"/>
    <property type="molecule type" value="Genomic_DNA"/>
</dbReference>
<dbReference type="AlphaFoldDB" id="A0ABD0KU85"/>
<dbReference type="InterPro" id="IPR036691">
    <property type="entry name" value="Endo/exonu/phosph_ase_sf"/>
</dbReference>
<proteinExistence type="predicted"/>
<gene>
    <name evidence="1" type="ORF">BaRGS_00017954</name>
</gene>
<dbReference type="Gene3D" id="3.60.10.10">
    <property type="entry name" value="Endonuclease/exonuclease/phosphatase"/>
    <property type="match status" value="1"/>
</dbReference>
<organism evidence="1 2">
    <name type="scientific">Batillaria attramentaria</name>
    <dbReference type="NCBI Taxonomy" id="370345"/>
    <lineage>
        <taxon>Eukaryota</taxon>
        <taxon>Metazoa</taxon>
        <taxon>Spiralia</taxon>
        <taxon>Lophotrochozoa</taxon>
        <taxon>Mollusca</taxon>
        <taxon>Gastropoda</taxon>
        <taxon>Caenogastropoda</taxon>
        <taxon>Sorbeoconcha</taxon>
        <taxon>Cerithioidea</taxon>
        <taxon>Batillariidae</taxon>
        <taxon>Batillaria</taxon>
    </lineage>
</organism>
<comment type="caution">
    <text evidence="1">The sequence shown here is derived from an EMBL/GenBank/DDBJ whole genome shotgun (WGS) entry which is preliminary data.</text>
</comment>
<evidence type="ECO:0000313" key="1">
    <source>
        <dbReference type="EMBL" id="KAK7490725.1"/>
    </source>
</evidence>